<evidence type="ECO:0000256" key="1">
    <source>
        <dbReference type="SAM" id="MobiDB-lite"/>
    </source>
</evidence>
<feature type="region of interest" description="Disordered" evidence="1">
    <location>
        <begin position="1"/>
        <end position="60"/>
    </location>
</feature>
<sequence length="293" mass="32996">MEIDLSQATESPGAILNATPSPAEQRAKENAPGSEAIASAPEDKYGGFFSHSAPPDDNDPDYRFTLRGNSLNPIIDAATPLFGMVIRIRALTLYEDVTRLYQQVSNEIEAIEQELKHQGYGHSVLLPFRYMLCTYIDEAVMAHEWGSQSEWSKNSLLSQFHGETWGGDKVFTVLDKLQTEPQRYRDILEFMLQCLMLGFKGRYAVIPQGDSELRAITQRLHHLLYPQPTSHHPVRFVDDTQPPPGARPLPRQTSLWVIPCAGLLLMAVMFGISHHLLHQQTLDVLHQLGELLK</sequence>
<keyword evidence="2" id="KW-0472">Membrane</keyword>
<dbReference type="Pfam" id="PF09850">
    <property type="entry name" value="DotU"/>
    <property type="match status" value="1"/>
</dbReference>
<dbReference type="InterPro" id="IPR038522">
    <property type="entry name" value="T4/T6SS_DotU_sf"/>
</dbReference>
<dbReference type="PANTHER" id="PTHR38033">
    <property type="entry name" value="MEMBRANE PROTEIN-RELATED"/>
    <property type="match status" value="1"/>
</dbReference>
<feature type="compositionally biased region" description="Polar residues" evidence="1">
    <location>
        <begin position="1"/>
        <end position="10"/>
    </location>
</feature>
<keyword evidence="2" id="KW-1133">Transmembrane helix</keyword>
<accession>A0A5C7CLR1</accession>
<dbReference type="InterPro" id="IPR017732">
    <property type="entry name" value="T4/T6SS_DotU"/>
</dbReference>
<dbReference type="RefSeq" id="WP_147882217.1">
    <property type="nucleotide sequence ID" value="NZ_VOUQ01000002.1"/>
</dbReference>
<dbReference type="NCBIfam" id="NF038228">
    <property type="entry name" value="IcmH_DotU_IVB"/>
    <property type="match status" value="1"/>
</dbReference>
<evidence type="ECO:0000256" key="2">
    <source>
        <dbReference type="SAM" id="Phobius"/>
    </source>
</evidence>
<evidence type="ECO:0000313" key="4">
    <source>
        <dbReference type="EMBL" id="TXE36973.1"/>
    </source>
</evidence>
<organism evidence="4 5">
    <name type="scientific">Serratia marcescens</name>
    <dbReference type="NCBI Taxonomy" id="615"/>
    <lineage>
        <taxon>Bacteria</taxon>
        <taxon>Pseudomonadati</taxon>
        <taxon>Pseudomonadota</taxon>
        <taxon>Gammaproteobacteria</taxon>
        <taxon>Enterobacterales</taxon>
        <taxon>Yersiniaceae</taxon>
        <taxon>Serratia</taxon>
    </lineage>
</organism>
<dbReference type="PANTHER" id="PTHR38033:SF1">
    <property type="entry name" value="DOTU FAMILY TYPE IV_VI SECRETION SYSTEM PROTEIN"/>
    <property type="match status" value="1"/>
</dbReference>
<dbReference type="Proteomes" id="UP000321126">
    <property type="component" value="Unassembled WGS sequence"/>
</dbReference>
<name>A0A5C7CLR1_SERMA</name>
<evidence type="ECO:0000259" key="3">
    <source>
        <dbReference type="Pfam" id="PF09850"/>
    </source>
</evidence>
<reference evidence="4 5" key="1">
    <citation type="submission" date="2019-07" db="EMBL/GenBank/DDBJ databases">
        <title>Serratia strains were isolated from fresh produce.</title>
        <authorList>
            <person name="Cho G.-S."/>
            <person name="Stein M."/>
            <person name="Lee W."/>
            <person name="Suh S.H."/>
            <person name="Franz C.M.A.P."/>
        </authorList>
    </citation>
    <scope>NUCLEOTIDE SEQUENCE [LARGE SCALE GENOMIC DNA]</scope>
    <source>
        <strain evidence="4 5">S16</strain>
    </source>
</reference>
<feature type="transmembrane region" description="Helical" evidence="2">
    <location>
        <begin position="256"/>
        <end position="277"/>
    </location>
</feature>
<protein>
    <submittedName>
        <fullName evidence="4">DotU family type IV/VI secretion system protein</fullName>
    </submittedName>
</protein>
<feature type="domain" description="Type IV / VI secretion system DotU" evidence="3">
    <location>
        <begin position="73"/>
        <end position="275"/>
    </location>
</feature>
<comment type="caution">
    <text evidence="4">The sequence shown here is derived from an EMBL/GenBank/DDBJ whole genome shotgun (WGS) entry which is preliminary data.</text>
</comment>
<dbReference type="AlphaFoldDB" id="A0A5C7CLR1"/>
<dbReference type="EMBL" id="VOUQ01000002">
    <property type="protein sequence ID" value="TXE36973.1"/>
    <property type="molecule type" value="Genomic_DNA"/>
</dbReference>
<dbReference type="Gene3D" id="1.25.40.590">
    <property type="entry name" value="Type IV / VI secretion system, DotU"/>
    <property type="match status" value="1"/>
</dbReference>
<proteinExistence type="predicted"/>
<evidence type="ECO:0000313" key="5">
    <source>
        <dbReference type="Proteomes" id="UP000321126"/>
    </source>
</evidence>
<dbReference type="NCBIfam" id="TIGR03349">
    <property type="entry name" value="IV_VI_DotU"/>
    <property type="match status" value="1"/>
</dbReference>
<keyword evidence="2" id="KW-0812">Transmembrane</keyword>
<gene>
    <name evidence="4" type="ORF">FOT62_08390</name>
</gene>